<keyword evidence="3" id="KW-0949">S-adenosyl-L-methionine</keyword>
<dbReference type="SUPFAM" id="SSF53335">
    <property type="entry name" value="S-adenosyl-L-methionine-dependent methyltransferases"/>
    <property type="match status" value="1"/>
</dbReference>
<sequence length="222" mass="23543">MSNEAWSAVDEYLSDLLVPAEPVLTDGLAASRAAGLPAIEVAPNQGKLLMLLAQIQGATRVLELGTLGGYSTTWLARGVGAAGRVVTLEAAPEHAEVARQNLDRADLADRVEIRVGAALTTLAAMVQAGEPPFDLIFIDADKANYPQYLEWTMRLTRPGSVIVADNVVRQGRILDAASDDENVRGARDFLARVAAEPRLSATTLQTVGVKGWDGLTIARVTG</sequence>
<keyword evidence="2" id="KW-0808">Transferase</keyword>
<dbReference type="PANTHER" id="PTHR10509">
    <property type="entry name" value="O-METHYLTRANSFERASE-RELATED"/>
    <property type="match status" value="1"/>
</dbReference>
<dbReference type="RefSeq" id="WP_239677283.1">
    <property type="nucleotide sequence ID" value="NZ_CP070499.1"/>
</dbReference>
<dbReference type="KEGG" id="nhy:JQS43_01675"/>
<evidence type="ECO:0000256" key="1">
    <source>
        <dbReference type="ARBA" id="ARBA00022603"/>
    </source>
</evidence>
<dbReference type="PANTHER" id="PTHR10509:SF14">
    <property type="entry name" value="CAFFEOYL-COA O-METHYLTRANSFERASE 3-RELATED"/>
    <property type="match status" value="1"/>
</dbReference>
<proteinExistence type="predicted"/>
<dbReference type="CDD" id="cd02440">
    <property type="entry name" value="AdoMet_MTases"/>
    <property type="match status" value="1"/>
</dbReference>
<dbReference type="GO" id="GO:0008171">
    <property type="term" value="F:O-methyltransferase activity"/>
    <property type="evidence" value="ECO:0007669"/>
    <property type="project" value="InterPro"/>
</dbReference>
<evidence type="ECO:0000313" key="4">
    <source>
        <dbReference type="EMBL" id="QSB15114.1"/>
    </source>
</evidence>
<dbReference type="GO" id="GO:0032259">
    <property type="term" value="P:methylation"/>
    <property type="evidence" value="ECO:0007669"/>
    <property type="project" value="UniProtKB-KW"/>
</dbReference>
<accession>A0A895YBE0</accession>
<name>A0A895YBE0_9ACTN</name>
<dbReference type="InterPro" id="IPR002935">
    <property type="entry name" value="SAM_O-MeTrfase"/>
</dbReference>
<protein>
    <submittedName>
        <fullName evidence="4">O-methyltransferase</fullName>
    </submittedName>
</protein>
<keyword evidence="5" id="KW-1185">Reference proteome</keyword>
<dbReference type="EMBL" id="CP070499">
    <property type="protein sequence ID" value="QSB15114.1"/>
    <property type="molecule type" value="Genomic_DNA"/>
</dbReference>
<evidence type="ECO:0000313" key="5">
    <source>
        <dbReference type="Proteomes" id="UP000662857"/>
    </source>
</evidence>
<keyword evidence="1" id="KW-0489">Methyltransferase</keyword>
<evidence type="ECO:0000256" key="3">
    <source>
        <dbReference type="ARBA" id="ARBA00022691"/>
    </source>
</evidence>
<evidence type="ECO:0000256" key="2">
    <source>
        <dbReference type="ARBA" id="ARBA00022679"/>
    </source>
</evidence>
<dbReference type="InterPro" id="IPR029063">
    <property type="entry name" value="SAM-dependent_MTases_sf"/>
</dbReference>
<dbReference type="InterPro" id="IPR050362">
    <property type="entry name" value="Cation-dep_OMT"/>
</dbReference>
<dbReference type="PROSITE" id="PS51682">
    <property type="entry name" value="SAM_OMT_I"/>
    <property type="match status" value="1"/>
</dbReference>
<reference evidence="4" key="1">
    <citation type="submission" date="2021-02" db="EMBL/GenBank/DDBJ databases">
        <title>Natrosporangium hydrolyticum gen. nov., sp. nov, a haloalkaliphilic actinobacterium from a soda solonchak soil.</title>
        <authorList>
            <person name="Sorokin D.Y."/>
            <person name="Khijniak T.V."/>
            <person name="Zakharycheva A.P."/>
            <person name="Boueva O.V."/>
            <person name="Ariskina E.V."/>
            <person name="Hahnke R.L."/>
            <person name="Bunk B."/>
            <person name="Sproer C."/>
            <person name="Schumann P."/>
            <person name="Evtushenko L.I."/>
            <person name="Kublanov I.V."/>
        </authorList>
    </citation>
    <scope>NUCLEOTIDE SEQUENCE</scope>
    <source>
        <strain evidence="4">DSM 106523</strain>
    </source>
</reference>
<dbReference type="Proteomes" id="UP000662857">
    <property type="component" value="Chromosome"/>
</dbReference>
<gene>
    <name evidence="4" type="ORF">JQS43_01675</name>
</gene>
<organism evidence="4 5">
    <name type="scientific">Natronosporangium hydrolyticum</name>
    <dbReference type="NCBI Taxonomy" id="2811111"/>
    <lineage>
        <taxon>Bacteria</taxon>
        <taxon>Bacillati</taxon>
        <taxon>Actinomycetota</taxon>
        <taxon>Actinomycetes</taxon>
        <taxon>Micromonosporales</taxon>
        <taxon>Micromonosporaceae</taxon>
        <taxon>Natronosporangium</taxon>
    </lineage>
</organism>
<dbReference type="AlphaFoldDB" id="A0A895YBE0"/>
<dbReference type="Gene3D" id="3.40.50.150">
    <property type="entry name" value="Vaccinia Virus protein VP39"/>
    <property type="match status" value="1"/>
</dbReference>
<dbReference type="Pfam" id="PF01596">
    <property type="entry name" value="Methyltransf_3"/>
    <property type="match status" value="1"/>
</dbReference>
<dbReference type="GO" id="GO:0008757">
    <property type="term" value="F:S-adenosylmethionine-dependent methyltransferase activity"/>
    <property type="evidence" value="ECO:0007669"/>
    <property type="project" value="TreeGrafter"/>
</dbReference>